<accession>A0ABX9Q197</accession>
<gene>
    <name evidence="2" type="ORF">CKQ54_19320</name>
</gene>
<reference evidence="2 3" key="1">
    <citation type="submission" date="2017-08" db="EMBL/GenBank/DDBJ databases">
        <title>Comparative genomics of bacteria isolated from necrotic lesions of AOD affected trees.</title>
        <authorList>
            <person name="Doonan J."/>
            <person name="Denman S."/>
            <person name="Mcdonald J.E."/>
        </authorList>
    </citation>
    <scope>NUCLEOTIDE SEQUENCE [LARGE SCALE GENOMIC DNA]</scope>
    <source>
        <strain evidence="2 3">CIP 105588</strain>
    </source>
</reference>
<dbReference type="EMBL" id="NSDJ01000001">
    <property type="protein sequence ID" value="RKF71048.1"/>
    <property type="molecule type" value="Genomic_DNA"/>
</dbReference>
<feature type="transmembrane region" description="Helical" evidence="1">
    <location>
        <begin position="58"/>
        <end position="78"/>
    </location>
</feature>
<comment type="caution">
    <text evidence="2">The sequence shown here is derived from an EMBL/GenBank/DDBJ whole genome shotgun (WGS) entry which is preliminary data.</text>
</comment>
<protein>
    <submittedName>
        <fullName evidence="2">Uncharacterized protein</fullName>
    </submittedName>
</protein>
<evidence type="ECO:0000313" key="2">
    <source>
        <dbReference type="EMBL" id="RKF71048.1"/>
    </source>
</evidence>
<organism evidence="2 3">
    <name type="scientific">Rahnella variigena</name>
    <dbReference type="NCBI Taxonomy" id="574964"/>
    <lineage>
        <taxon>Bacteria</taxon>
        <taxon>Pseudomonadati</taxon>
        <taxon>Pseudomonadota</taxon>
        <taxon>Gammaproteobacteria</taxon>
        <taxon>Enterobacterales</taxon>
        <taxon>Yersiniaceae</taxon>
        <taxon>Rahnella</taxon>
    </lineage>
</organism>
<sequence length="83" mass="9218">MFVHLTWDAFSIKTPAFSLENLQYKVGEIFSSATFANSLFFIVILLDINNPLRNSDAFIFPLIFSAISGIFISLSAIVPKAKS</sequence>
<dbReference type="Proteomes" id="UP000284853">
    <property type="component" value="Unassembled WGS sequence"/>
</dbReference>
<evidence type="ECO:0000256" key="1">
    <source>
        <dbReference type="SAM" id="Phobius"/>
    </source>
</evidence>
<feature type="transmembrane region" description="Helical" evidence="1">
    <location>
        <begin position="29"/>
        <end position="46"/>
    </location>
</feature>
<name>A0ABX9Q197_9GAMM</name>
<evidence type="ECO:0000313" key="3">
    <source>
        <dbReference type="Proteomes" id="UP000284853"/>
    </source>
</evidence>
<keyword evidence="1" id="KW-0472">Membrane</keyword>
<proteinExistence type="predicted"/>
<keyword evidence="1" id="KW-0812">Transmembrane</keyword>
<keyword evidence="1" id="KW-1133">Transmembrane helix</keyword>
<keyword evidence="3" id="KW-1185">Reference proteome</keyword>